<evidence type="ECO:0000313" key="2">
    <source>
        <dbReference type="EMBL" id="MFC3761473.1"/>
    </source>
</evidence>
<comment type="caution">
    <text evidence="2">The sequence shown here is derived from an EMBL/GenBank/DDBJ whole genome shotgun (WGS) entry which is preliminary data.</text>
</comment>
<keyword evidence="3" id="KW-1185">Reference proteome</keyword>
<dbReference type="Proteomes" id="UP001595699">
    <property type="component" value="Unassembled WGS sequence"/>
</dbReference>
<name>A0ABV7Y8P7_9ACTN</name>
<keyword evidence="1" id="KW-0472">Membrane</keyword>
<reference evidence="3" key="1">
    <citation type="journal article" date="2019" name="Int. J. Syst. Evol. Microbiol.">
        <title>The Global Catalogue of Microorganisms (GCM) 10K type strain sequencing project: providing services to taxonomists for standard genome sequencing and annotation.</title>
        <authorList>
            <consortium name="The Broad Institute Genomics Platform"/>
            <consortium name="The Broad Institute Genome Sequencing Center for Infectious Disease"/>
            <person name="Wu L."/>
            <person name="Ma J."/>
        </authorList>
    </citation>
    <scope>NUCLEOTIDE SEQUENCE [LARGE SCALE GENOMIC DNA]</scope>
    <source>
        <strain evidence="3">CGMCC 4.7241</strain>
    </source>
</reference>
<dbReference type="EMBL" id="JBHRZH010000009">
    <property type="protein sequence ID" value="MFC3761473.1"/>
    <property type="molecule type" value="Genomic_DNA"/>
</dbReference>
<evidence type="ECO:0000313" key="3">
    <source>
        <dbReference type="Proteomes" id="UP001595699"/>
    </source>
</evidence>
<dbReference type="RefSeq" id="WP_205113892.1">
    <property type="nucleotide sequence ID" value="NZ_JAFBCM010000001.1"/>
</dbReference>
<sequence>MSDDDLEQRIRTVLRADAENARISPHAWTRVSARLASSDTDARPRSHRGRSIGLAVAGVAALATVGALVGPQLLRSNEPESGRAPVIAASSPKATESAALGLASGRPLGSFFIRPEVDLRLHLSATKDGTATVQLAAYRITPKAIGLPPYAREEIATVAKPTDKVGVCEFRLVNGHTRTVTVSVAPAGEPCGKPVTYAISDTALTKTG</sequence>
<accession>A0ABV7Y8P7</accession>
<proteinExistence type="predicted"/>
<organism evidence="2 3">
    <name type="scientific">Tenggerimyces flavus</name>
    <dbReference type="NCBI Taxonomy" id="1708749"/>
    <lineage>
        <taxon>Bacteria</taxon>
        <taxon>Bacillati</taxon>
        <taxon>Actinomycetota</taxon>
        <taxon>Actinomycetes</taxon>
        <taxon>Propionibacteriales</taxon>
        <taxon>Nocardioidaceae</taxon>
        <taxon>Tenggerimyces</taxon>
    </lineage>
</organism>
<keyword evidence="1" id="KW-0812">Transmembrane</keyword>
<evidence type="ECO:0000256" key="1">
    <source>
        <dbReference type="SAM" id="Phobius"/>
    </source>
</evidence>
<protein>
    <submittedName>
        <fullName evidence="2">Uncharacterized protein</fullName>
    </submittedName>
</protein>
<gene>
    <name evidence="2" type="ORF">ACFOUW_11540</name>
</gene>
<feature type="transmembrane region" description="Helical" evidence="1">
    <location>
        <begin position="52"/>
        <end position="74"/>
    </location>
</feature>
<keyword evidence="1" id="KW-1133">Transmembrane helix</keyword>